<comment type="caution">
    <text evidence="6">The sequence shown here is derived from an EMBL/GenBank/DDBJ whole genome shotgun (WGS) entry which is preliminary data.</text>
</comment>
<evidence type="ECO:0000256" key="2">
    <source>
        <dbReference type="ARBA" id="ARBA00022729"/>
    </source>
</evidence>
<dbReference type="InterPro" id="IPR006059">
    <property type="entry name" value="SBP"/>
</dbReference>
<evidence type="ECO:0000256" key="1">
    <source>
        <dbReference type="ARBA" id="ARBA00022475"/>
    </source>
</evidence>
<evidence type="ECO:0000313" key="7">
    <source>
        <dbReference type="Proteomes" id="UP000309676"/>
    </source>
</evidence>
<evidence type="ECO:0000256" key="4">
    <source>
        <dbReference type="ARBA" id="ARBA00023139"/>
    </source>
</evidence>
<accession>A0A5R9GCP3</accession>
<evidence type="ECO:0000256" key="3">
    <source>
        <dbReference type="ARBA" id="ARBA00023136"/>
    </source>
</evidence>
<dbReference type="Gene3D" id="3.40.190.10">
    <property type="entry name" value="Periplasmic binding protein-like II"/>
    <property type="match status" value="2"/>
</dbReference>
<gene>
    <name evidence="6" type="ORF">FE782_17915</name>
</gene>
<dbReference type="SUPFAM" id="SSF53850">
    <property type="entry name" value="Periplasmic binding protein-like II"/>
    <property type="match status" value="1"/>
</dbReference>
<dbReference type="OrthoDB" id="9798191at2"/>
<keyword evidence="1" id="KW-1003">Cell membrane</keyword>
<evidence type="ECO:0000313" key="6">
    <source>
        <dbReference type="EMBL" id="TLS50924.1"/>
    </source>
</evidence>
<dbReference type="AlphaFoldDB" id="A0A5R9GCP3"/>
<keyword evidence="4" id="KW-0564">Palmitate</keyword>
<dbReference type="PROSITE" id="PS51257">
    <property type="entry name" value="PROKAR_LIPOPROTEIN"/>
    <property type="match status" value="1"/>
</dbReference>
<dbReference type="Pfam" id="PF01547">
    <property type="entry name" value="SBP_bac_1"/>
    <property type="match status" value="1"/>
</dbReference>
<dbReference type="RefSeq" id="WP_138195610.1">
    <property type="nucleotide sequence ID" value="NZ_VCIW01000012.1"/>
</dbReference>
<name>A0A5R9GCP3_9BACL</name>
<keyword evidence="2" id="KW-0732">Signal</keyword>
<proteinExistence type="predicted"/>
<keyword evidence="7" id="KW-1185">Reference proteome</keyword>
<dbReference type="Proteomes" id="UP000309676">
    <property type="component" value="Unassembled WGS sequence"/>
</dbReference>
<dbReference type="PANTHER" id="PTHR43649">
    <property type="entry name" value="ARABINOSE-BINDING PROTEIN-RELATED"/>
    <property type="match status" value="1"/>
</dbReference>
<keyword evidence="3" id="KW-0472">Membrane</keyword>
<evidence type="ECO:0000256" key="5">
    <source>
        <dbReference type="ARBA" id="ARBA00023288"/>
    </source>
</evidence>
<dbReference type="InterPro" id="IPR050490">
    <property type="entry name" value="Bact_solute-bd_prot1"/>
</dbReference>
<sequence>MANKLGLSLLAAATVFTMVGCTQGGGDSGTGTESSDSSGTQSITYTFGRNFSATNENVAKLEAATGETLEDNRWTRLFKEQLGVTVKYQMLSDSTAYDQKFKLAMASADLPDIFQVTQAADMKQLMEAGAIEELGPLFETHGSDLLKSIVLSETDRVFEPATYDGKIYGIPMKMPSTNGYNHLWIREDWLTKLGLERPKTIDDVYKIAVAFAKNDPDGNGQADTFGLQIDNNFRYNMQGLFWAFGAYPLNWIEKDGKAVRGVVQPEMKDALNLLQKMYNEGLLDKEFGTKDNAKSMESVVSGKTGMFYGPHWMAYTAKKTVDNDPNAKWITVPLPTATGAPAAIPLKIAADGWMAVKKGTKSPENLIKMMNIHVEHLFGEKGDFTKYFTDSEHGISDIWLMTPAYLLDPMIDLQAHLDIKKAIADGTTDQLTGSGKGFWELMQAGDWAIGMMFGPEDTPFDYVGQTYPDQVVWDAYLGAPTPTEIERGSSMDELVVTTLTSIIQNKTPVGEGFDNMVKEWNALGGEQVTKEVNEALGK</sequence>
<dbReference type="PANTHER" id="PTHR43649:SF33">
    <property type="entry name" value="POLYGALACTURONAN_RHAMNOGALACTURONAN-BINDING PROTEIN YTCQ"/>
    <property type="match status" value="1"/>
</dbReference>
<keyword evidence="5" id="KW-0449">Lipoprotein</keyword>
<reference evidence="6 7" key="1">
    <citation type="submission" date="2019-05" db="EMBL/GenBank/DDBJ databases">
        <authorList>
            <person name="Narsing Rao M.P."/>
            <person name="Li W.J."/>
        </authorList>
    </citation>
    <scope>NUCLEOTIDE SEQUENCE [LARGE SCALE GENOMIC DNA]</scope>
    <source>
        <strain evidence="6 7">SYSU_K30003</strain>
    </source>
</reference>
<dbReference type="EMBL" id="VCIW01000012">
    <property type="protein sequence ID" value="TLS50924.1"/>
    <property type="molecule type" value="Genomic_DNA"/>
</dbReference>
<organism evidence="6 7">
    <name type="scientific">Paenibacillus antri</name>
    <dbReference type="NCBI Taxonomy" id="2582848"/>
    <lineage>
        <taxon>Bacteria</taxon>
        <taxon>Bacillati</taxon>
        <taxon>Bacillota</taxon>
        <taxon>Bacilli</taxon>
        <taxon>Bacillales</taxon>
        <taxon>Paenibacillaceae</taxon>
        <taxon>Paenibacillus</taxon>
    </lineage>
</organism>
<protein>
    <submittedName>
        <fullName evidence="6">Extracellular solute-binding protein</fullName>
    </submittedName>
</protein>